<evidence type="ECO:0000313" key="2">
    <source>
        <dbReference type="Proteomes" id="UP000429958"/>
    </source>
</evidence>
<gene>
    <name evidence="1" type="ORF">FYJ39_13280</name>
</gene>
<accession>A0A7X2NMQ2</accession>
<name>A0A7X2NMQ2_9CLOT</name>
<dbReference type="EMBL" id="VUMD01000011">
    <property type="protein sequence ID" value="MSS37521.1"/>
    <property type="molecule type" value="Genomic_DNA"/>
</dbReference>
<protein>
    <submittedName>
        <fullName evidence="1">Uncharacterized protein</fullName>
    </submittedName>
</protein>
<proteinExistence type="predicted"/>
<comment type="caution">
    <text evidence="1">The sequence shown here is derived from an EMBL/GenBank/DDBJ whole genome shotgun (WGS) entry which is preliminary data.</text>
</comment>
<dbReference type="RefSeq" id="WP_154472962.1">
    <property type="nucleotide sequence ID" value="NZ_DBEWUL010000152.1"/>
</dbReference>
<dbReference type="Proteomes" id="UP000429958">
    <property type="component" value="Unassembled WGS sequence"/>
</dbReference>
<evidence type="ECO:0000313" key="1">
    <source>
        <dbReference type="EMBL" id="MSS37521.1"/>
    </source>
</evidence>
<keyword evidence="2" id="KW-1185">Reference proteome</keyword>
<sequence length="257" mass="30233">MFKNIYPLFERKRILKKEMLENLRDYPRNLFEIMYEDYADGILAGCRIEARREELVILPGILYHHHIPYFLEEACHVPYQSTGTVQYLKVHFADKTSGAGQEEYLSQIVLDERKPEESCEMELARFKLQEGARLRVEYVDFFDYSTEFDTVHIIHRPYASPGKSSIAPEIVKAFAKALMGYPVQSPWDYVFCMDALRERTLPYEEISAYLNVRGKAQKACYQNWEIYESLKQILLEASGKEQAGRQMERKEKKLLLM</sequence>
<dbReference type="AlphaFoldDB" id="A0A7X2NMQ2"/>
<reference evidence="1 2" key="1">
    <citation type="submission" date="2019-08" db="EMBL/GenBank/DDBJ databases">
        <title>In-depth cultivation of the pig gut microbiome towards novel bacterial diversity and tailored functional studies.</title>
        <authorList>
            <person name="Wylensek D."/>
            <person name="Hitch T.C.A."/>
            <person name="Clavel T."/>
        </authorList>
    </citation>
    <scope>NUCLEOTIDE SEQUENCE [LARGE SCALE GENOMIC DNA]</scope>
    <source>
        <strain evidence="1 2">WCA-389-WT-23D1</strain>
    </source>
</reference>
<organism evidence="1 2">
    <name type="scientific">Clostridium porci</name>
    <dbReference type="NCBI Taxonomy" id="2605778"/>
    <lineage>
        <taxon>Bacteria</taxon>
        <taxon>Bacillati</taxon>
        <taxon>Bacillota</taxon>
        <taxon>Clostridia</taxon>
        <taxon>Eubacteriales</taxon>
        <taxon>Clostridiaceae</taxon>
        <taxon>Clostridium</taxon>
    </lineage>
</organism>